<evidence type="ECO:0000313" key="1">
    <source>
        <dbReference type="EMBL" id="VAW45019.1"/>
    </source>
</evidence>
<accession>A0A3B0W6T1</accession>
<dbReference type="AlphaFoldDB" id="A0A3B0W6T1"/>
<organism evidence="1">
    <name type="scientific">hydrothermal vent metagenome</name>
    <dbReference type="NCBI Taxonomy" id="652676"/>
    <lineage>
        <taxon>unclassified sequences</taxon>
        <taxon>metagenomes</taxon>
        <taxon>ecological metagenomes</taxon>
    </lineage>
</organism>
<protein>
    <recommendedName>
        <fullName evidence="2">Transcriptional regulator</fullName>
    </recommendedName>
</protein>
<reference evidence="1" key="1">
    <citation type="submission" date="2018-06" db="EMBL/GenBank/DDBJ databases">
        <authorList>
            <person name="Zhirakovskaya E."/>
        </authorList>
    </citation>
    <scope>NUCLEOTIDE SEQUENCE</scope>
</reference>
<sequence length="66" mass="7596">MSLDELAGRKPEDDDIVINNQKLYELYKKVNILSDEDQKALIILLDSLVSRSQLNHVIGQSQEIRE</sequence>
<name>A0A3B0W6T1_9ZZZZ</name>
<gene>
    <name evidence="1" type="ORF">MNBD_GAMMA03-222</name>
</gene>
<evidence type="ECO:0008006" key="2">
    <source>
        <dbReference type="Google" id="ProtNLM"/>
    </source>
</evidence>
<dbReference type="EMBL" id="UOFC01000035">
    <property type="protein sequence ID" value="VAW45019.1"/>
    <property type="molecule type" value="Genomic_DNA"/>
</dbReference>
<proteinExistence type="predicted"/>